<evidence type="ECO:0000259" key="1">
    <source>
        <dbReference type="PROSITE" id="PS51819"/>
    </source>
</evidence>
<sequence>MYRIERLGYVTIEVADLEQAIDFYARVVRLEVTERRAGVAFMSGGADHHWLRLEEGPNPGVTRIAYQAVDRTSYEAIAADLATAGTDFIRGGDFKVDRVEEWIRFRDPAGIEWEIFTKMAELAVPIAPNGIALDKMLHTLWVVPNYDDETAFCREVLGFEVSDQVEESVEFLRCANGYHHSLGFARGAPGLSAPTFSHFCVLVGSLDEVMRFRHNAVSLGMKLELDILRHPTSGSMGVYVIEPWLGFSIEFSTDHAVIDDATHLPRRFVMGKGALDVWKEPLPPPRVDSKASFTEKLDPASAL</sequence>
<dbReference type="Proteomes" id="UP000755585">
    <property type="component" value="Unassembled WGS sequence"/>
</dbReference>
<organism evidence="2 3">
    <name type="scientific">Kribbella aluminosa</name>
    <dbReference type="NCBI Taxonomy" id="416017"/>
    <lineage>
        <taxon>Bacteria</taxon>
        <taxon>Bacillati</taxon>
        <taxon>Actinomycetota</taxon>
        <taxon>Actinomycetes</taxon>
        <taxon>Propionibacteriales</taxon>
        <taxon>Kribbellaceae</taxon>
        <taxon>Kribbella</taxon>
    </lineage>
</organism>
<reference evidence="2 3" key="1">
    <citation type="submission" date="2021-03" db="EMBL/GenBank/DDBJ databases">
        <title>Sequencing the genomes of 1000 actinobacteria strains.</title>
        <authorList>
            <person name="Klenk H.-P."/>
        </authorList>
    </citation>
    <scope>NUCLEOTIDE SEQUENCE [LARGE SCALE GENOMIC DNA]</scope>
    <source>
        <strain evidence="2 3">DSM 18824</strain>
    </source>
</reference>
<accession>A0ABS4UIF3</accession>
<dbReference type="Pfam" id="PF00903">
    <property type="entry name" value="Glyoxalase"/>
    <property type="match status" value="2"/>
</dbReference>
<dbReference type="PROSITE" id="PS51819">
    <property type="entry name" value="VOC"/>
    <property type="match status" value="2"/>
</dbReference>
<dbReference type="InterPro" id="IPR029068">
    <property type="entry name" value="Glyas_Bleomycin-R_OHBP_Dase"/>
</dbReference>
<dbReference type="InterPro" id="IPR004360">
    <property type="entry name" value="Glyas_Fos-R_dOase_dom"/>
</dbReference>
<name>A0ABS4UIF3_9ACTN</name>
<protein>
    <submittedName>
        <fullName evidence="2">Catechol 2,3-dioxygenase-like lactoylglutathione lyase family enzyme</fullName>
    </submittedName>
</protein>
<dbReference type="EMBL" id="JAGINT010000001">
    <property type="protein sequence ID" value="MBP2351442.1"/>
    <property type="molecule type" value="Genomic_DNA"/>
</dbReference>
<gene>
    <name evidence="2" type="ORF">JOF29_002525</name>
</gene>
<feature type="domain" description="VOC" evidence="1">
    <location>
        <begin position="135"/>
        <end position="254"/>
    </location>
</feature>
<proteinExistence type="predicted"/>
<evidence type="ECO:0000313" key="3">
    <source>
        <dbReference type="Proteomes" id="UP000755585"/>
    </source>
</evidence>
<dbReference type="Gene3D" id="3.10.180.10">
    <property type="entry name" value="2,3-Dihydroxybiphenyl 1,2-Dioxygenase, domain 1"/>
    <property type="match status" value="2"/>
</dbReference>
<keyword evidence="3" id="KW-1185">Reference proteome</keyword>
<evidence type="ECO:0000313" key="2">
    <source>
        <dbReference type="EMBL" id="MBP2351442.1"/>
    </source>
</evidence>
<comment type="caution">
    <text evidence="2">The sequence shown here is derived from an EMBL/GenBank/DDBJ whole genome shotgun (WGS) entry which is preliminary data.</text>
</comment>
<feature type="domain" description="VOC" evidence="1">
    <location>
        <begin position="6"/>
        <end position="118"/>
    </location>
</feature>
<dbReference type="SUPFAM" id="SSF54593">
    <property type="entry name" value="Glyoxalase/Bleomycin resistance protein/Dihydroxybiphenyl dioxygenase"/>
    <property type="match status" value="1"/>
</dbReference>
<dbReference type="InterPro" id="IPR037523">
    <property type="entry name" value="VOC_core"/>
</dbReference>
<dbReference type="RefSeq" id="WP_209694341.1">
    <property type="nucleotide sequence ID" value="NZ_JAGINT010000001.1"/>
</dbReference>